<dbReference type="eggNOG" id="ENOG502N5VJ">
    <property type="taxonomic scope" value="Archaea"/>
</dbReference>
<evidence type="ECO:0000313" key="2">
    <source>
        <dbReference type="Proteomes" id="UP000007813"/>
    </source>
</evidence>
<name>J3EU28_9EURY</name>
<reference evidence="1 2" key="1">
    <citation type="journal article" date="2012" name="J. Bacteriol.">
        <title>Draft Genome Sequence of the Extremely Halophilic Archaeon Halogranum salarium B-1T.</title>
        <authorList>
            <person name="Kim K.K."/>
            <person name="Lee K.C."/>
            <person name="Lee J.S."/>
        </authorList>
    </citation>
    <scope>NUCLEOTIDE SEQUENCE [LARGE SCALE GENOMIC DNA]</scope>
    <source>
        <strain evidence="1 2">B-1</strain>
    </source>
</reference>
<comment type="caution">
    <text evidence="1">The sequence shown here is derived from an EMBL/GenBank/DDBJ whole genome shotgun (WGS) entry which is preliminary data.</text>
</comment>
<dbReference type="Proteomes" id="UP000007813">
    <property type="component" value="Unassembled WGS sequence"/>
</dbReference>
<dbReference type="AlphaFoldDB" id="J3EU28"/>
<proteinExistence type="predicted"/>
<accession>J3EU28</accession>
<dbReference type="OrthoDB" id="350225at2157"/>
<dbReference type="EMBL" id="ALJD01000010">
    <property type="protein sequence ID" value="EJN57777.1"/>
    <property type="molecule type" value="Genomic_DNA"/>
</dbReference>
<dbReference type="RefSeq" id="WP_009377001.1">
    <property type="nucleotide sequence ID" value="NZ_ALJD01000010.1"/>
</dbReference>
<organism evidence="1 2">
    <name type="scientific">Halogranum salarium B-1</name>
    <dbReference type="NCBI Taxonomy" id="1210908"/>
    <lineage>
        <taxon>Archaea</taxon>
        <taxon>Methanobacteriati</taxon>
        <taxon>Methanobacteriota</taxon>
        <taxon>Stenosarchaea group</taxon>
        <taxon>Halobacteria</taxon>
        <taxon>Halobacteriales</taxon>
        <taxon>Haloferacaceae</taxon>
    </lineage>
</organism>
<gene>
    <name evidence="1" type="ORF">HSB1_38620</name>
</gene>
<evidence type="ECO:0000313" key="1">
    <source>
        <dbReference type="EMBL" id="EJN57777.1"/>
    </source>
</evidence>
<sequence>MQINDLRAFLSRYADGESYPGSKRPLADGASPPDIVRQFQNQTGQTPDEHVIPDSVFEYRLGVADSTPPGIIAIDENIHRIERTWDTYVSRYGLDAFSTYVPFHKDPDAFGIYISQRGIRYLGHLLYYWSKSHHSSGQQNDDHATFKRNFLIAGPELLHQQSPFESKEAAFDLAYEIFRRYQWFHHQFELLAAYTEDASGEESYTRYFDQCRGINEPHTDLPRVVAHQYVVRSQACRNKTPGSLFSPLFSRTLRTFTPQTNTVNIADYSEFEKGCLELSRALRSGPKDSTNSPALELSRRLPFSTEIDGAIPRRIALYITRREDHSDDDLQASESDTITNRPGVHSLSNQTQYAISSTDGYERKYNKADWNVKELLNNRIGKIRDSFETQNWQGVNNGQKSYRYIKLSKSSAIRLVVSVDEDTKTVELVDFGDRMKIPPKYGLHDSQN</sequence>
<protein>
    <submittedName>
        <fullName evidence="1">Uncharacterized protein</fullName>
    </submittedName>
</protein>